<dbReference type="KEGG" id="kdj:28963729"/>
<dbReference type="PANTHER" id="PTHR34142:SF5">
    <property type="entry name" value="CBM1 DOMAIN-CONTAINING PROTEIN"/>
    <property type="match status" value="1"/>
</dbReference>
<keyword evidence="14" id="KW-1185">Reference proteome</keyword>
<comment type="similarity">
    <text evidence="2 10">Belongs to the glycosyl hydrolase 5 (cellulase A) family.</text>
</comment>
<reference evidence="13" key="2">
    <citation type="submission" date="2024-02" db="EMBL/GenBank/DDBJ databases">
        <title>Comparative genomics of Cryptococcus and Kwoniella reveals pathogenesis evolution and contrasting modes of karyotype evolution via chromosome fusion or intercentromeric recombination.</title>
        <authorList>
            <person name="Coelho M.A."/>
            <person name="David-Palma M."/>
            <person name="Shea T."/>
            <person name="Bowers K."/>
            <person name="McGinley-Smith S."/>
            <person name="Mohammad A.W."/>
            <person name="Gnirke A."/>
            <person name="Yurkov A.M."/>
            <person name="Nowrousian M."/>
            <person name="Sun S."/>
            <person name="Cuomo C.A."/>
            <person name="Heitman J."/>
        </authorList>
    </citation>
    <scope>NUCLEOTIDE SEQUENCE</scope>
    <source>
        <strain evidence="13">CBS 10117</strain>
    </source>
</reference>
<sequence length="340" mass="36347">MILLKTLSVLWLIHSNSDASPVQFIDKRALPRVGGVNLAGCDFGMSTDGSSGTSYCPGTDQISHFVEKGANIFRLPVGWQYLVGNNQASTSLDSTFFATYDNLVKTALATGWYVMIDVHNYARWNGGVIGQGGPSDNDFANLWKLLAGKYKSESKVIFGLMNEPHDVDINQWATTVQAAVNAIRAAGATTQSIALPGNQWTHPEGWISGANDPLLSVTDPADSSGSLLIIDAHKYYDGDGSGTSTECVTNAVDVYTSFKTWLKQHNKKAIISETGGGNTASCQTDVGQAIKYISENSDVFVGFTIWSAGSFSSSYGLSITPTNGADNDLFVKAVQPYLPG</sequence>
<feature type="chain" id="PRO_5042549317" description="cellulase" evidence="11">
    <location>
        <begin position="20"/>
        <end position="340"/>
    </location>
</feature>
<evidence type="ECO:0000256" key="4">
    <source>
        <dbReference type="ARBA" id="ARBA00022729"/>
    </source>
</evidence>
<comment type="catalytic activity">
    <reaction evidence="1">
        <text>Endohydrolysis of (1-&gt;4)-beta-D-glucosidic linkages in cellulose, lichenin and cereal beta-D-glucans.</text>
        <dbReference type="EC" id="3.2.1.4"/>
    </reaction>
</comment>
<evidence type="ECO:0000313" key="13">
    <source>
        <dbReference type="EMBL" id="WWC57498.1"/>
    </source>
</evidence>
<evidence type="ECO:0000256" key="5">
    <source>
        <dbReference type="ARBA" id="ARBA00022801"/>
    </source>
</evidence>
<dbReference type="RefSeq" id="XP_065824111.1">
    <property type="nucleotide sequence ID" value="XM_065968039.1"/>
</dbReference>
<keyword evidence="7" id="KW-0119">Carbohydrate metabolism</keyword>
<dbReference type="PANTHER" id="PTHR34142">
    <property type="entry name" value="ENDO-BETA-1,4-GLUCANASE A"/>
    <property type="match status" value="1"/>
</dbReference>
<dbReference type="AlphaFoldDB" id="A0AAJ8KH24"/>
<dbReference type="InterPro" id="IPR001547">
    <property type="entry name" value="Glyco_hydro_5"/>
</dbReference>
<evidence type="ECO:0000259" key="12">
    <source>
        <dbReference type="Pfam" id="PF00150"/>
    </source>
</evidence>
<dbReference type="FunFam" id="3.20.20.80:FF:000124">
    <property type="entry name" value="Exported cellulase"/>
    <property type="match status" value="1"/>
</dbReference>
<evidence type="ECO:0000256" key="3">
    <source>
        <dbReference type="ARBA" id="ARBA00012601"/>
    </source>
</evidence>
<reference evidence="13" key="1">
    <citation type="submission" date="2013-07" db="EMBL/GenBank/DDBJ databases">
        <authorList>
            <consortium name="The Broad Institute Genome Sequencing Platform"/>
            <person name="Cuomo C."/>
            <person name="Litvintseva A."/>
            <person name="Chen Y."/>
            <person name="Heitman J."/>
            <person name="Sun S."/>
            <person name="Springer D."/>
            <person name="Dromer F."/>
            <person name="Young S.K."/>
            <person name="Zeng Q."/>
            <person name="Gargeya S."/>
            <person name="Fitzgerald M."/>
            <person name="Abouelleil A."/>
            <person name="Alvarado L."/>
            <person name="Berlin A.M."/>
            <person name="Chapman S.B."/>
            <person name="Dewar J."/>
            <person name="Goldberg J."/>
            <person name="Griggs A."/>
            <person name="Gujja S."/>
            <person name="Hansen M."/>
            <person name="Howarth C."/>
            <person name="Imamovic A."/>
            <person name="Larimer J."/>
            <person name="McCowan C."/>
            <person name="Murphy C."/>
            <person name="Pearson M."/>
            <person name="Priest M."/>
            <person name="Roberts A."/>
            <person name="Saif S."/>
            <person name="Shea T."/>
            <person name="Sykes S."/>
            <person name="Wortman J."/>
            <person name="Nusbaum C."/>
            <person name="Birren B."/>
        </authorList>
    </citation>
    <scope>NUCLEOTIDE SEQUENCE</scope>
    <source>
        <strain evidence="13">CBS 10117</strain>
    </source>
</reference>
<dbReference type="PROSITE" id="PS00659">
    <property type="entry name" value="GLYCOSYL_HYDROL_F5"/>
    <property type="match status" value="1"/>
</dbReference>
<evidence type="ECO:0000256" key="11">
    <source>
        <dbReference type="SAM" id="SignalP"/>
    </source>
</evidence>
<dbReference type="EC" id="3.2.1.4" evidence="3"/>
<proteinExistence type="inferred from homology"/>
<evidence type="ECO:0000256" key="1">
    <source>
        <dbReference type="ARBA" id="ARBA00000966"/>
    </source>
</evidence>
<feature type="signal peptide" evidence="11">
    <location>
        <begin position="1"/>
        <end position="19"/>
    </location>
</feature>
<evidence type="ECO:0000256" key="8">
    <source>
        <dbReference type="ARBA" id="ARBA00023295"/>
    </source>
</evidence>
<protein>
    <recommendedName>
        <fullName evidence="3">cellulase</fullName>
        <ecNumber evidence="3">3.2.1.4</ecNumber>
    </recommendedName>
</protein>
<keyword evidence="5 10" id="KW-0378">Hydrolase</keyword>
<dbReference type="SUPFAM" id="SSF51445">
    <property type="entry name" value="(Trans)glycosidases"/>
    <property type="match status" value="1"/>
</dbReference>
<dbReference type="GeneID" id="28963729"/>
<dbReference type="Proteomes" id="UP000078595">
    <property type="component" value="Chromosome 1"/>
</dbReference>
<feature type="domain" description="Glycoside hydrolase family 5" evidence="12">
    <location>
        <begin position="42"/>
        <end position="308"/>
    </location>
</feature>
<dbReference type="GO" id="GO:0008810">
    <property type="term" value="F:cellulase activity"/>
    <property type="evidence" value="ECO:0007669"/>
    <property type="project" value="UniProtKB-EC"/>
</dbReference>
<gene>
    <name evidence="13" type="ORF">I303_100030</name>
</gene>
<evidence type="ECO:0000313" key="14">
    <source>
        <dbReference type="Proteomes" id="UP000078595"/>
    </source>
</evidence>
<organism evidence="13 14">
    <name type="scientific">Kwoniella dejecticola CBS 10117</name>
    <dbReference type="NCBI Taxonomy" id="1296121"/>
    <lineage>
        <taxon>Eukaryota</taxon>
        <taxon>Fungi</taxon>
        <taxon>Dikarya</taxon>
        <taxon>Basidiomycota</taxon>
        <taxon>Agaricomycotina</taxon>
        <taxon>Tremellomycetes</taxon>
        <taxon>Tremellales</taxon>
        <taxon>Cryptococcaceae</taxon>
        <taxon>Kwoniella</taxon>
    </lineage>
</organism>
<dbReference type="EMBL" id="CP144530">
    <property type="protein sequence ID" value="WWC57498.1"/>
    <property type="molecule type" value="Genomic_DNA"/>
</dbReference>
<keyword evidence="9" id="KW-0624">Polysaccharide degradation</keyword>
<dbReference type="Pfam" id="PF00150">
    <property type="entry name" value="Cellulase"/>
    <property type="match status" value="1"/>
</dbReference>
<name>A0AAJ8KH24_9TREE</name>
<keyword evidence="6" id="KW-0136">Cellulose degradation</keyword>
<keyword evidence="8 10" id="KW-0326">Glycosidase</keyword>
<dbReference type="Gene3D" id="3.20.20.80">
    <property type="entry name" value="Glycosidases"/>
    <property type="match status" value="1"/>
</dbReference>
<accession>A0AAJ8KH24</accession>
<dbReference type="GO" id="GO:0030245">
    <property type="term" value="P:cellulose catabolic process"/>
    <property type="evidence" value="ECO:0007669"/>
    <property type="project" value="UniProtKB-KW"/>
</dbReference>
<evidence type="ECO:0000256" key="9">
    <source>
        <dbReference type="ARBA" id="ARBA00023326"/>
    </source>
</evidence>
<evidence type="ECO:0000256" key="10">
    <source>
        <dbReference type="RuleBase" id="RU361153"/>
    </source>
</evidence>
<evidence type="ECO:0000256" key="6">
    <source>
        <dbReference type="ARBA" id="ARBA00023001"/>
    </source>
</evidence>
<evidence type="ECO:0000256" key="7">
    <source>
        <dbReference type="ARBA" id="ARBA00023277"/>
    </source>
</evidence>
<evidence type="ECO:0000256" key="2">
    <source>
        <dbReference type="ARBA" id="ARBA00005641"/>
    </source>
</evidence>
<keyword evidence="4 11" id="KW-0732">Signal</keyword>
<dbReference type="InterPro" id="IPR018087">
    <property type="entry name" value="Glyco_hydro_5_CS"/>
</dbReference>
<dbReference type="InterPro" id="IPR017853">
    <property type="entry name" value="GH"/>
</dbReference>